<dbReference type="InterPro" id="IPR036397">
    <property type="entry name" value="RNaseH_sf"/>
</dbReference>
<accession>A0A4Y2W504</accession>
<dbReference type="Gene3D" id="3.30.420.10">
    <property type="entry name" value="Ribonuclease H-like superfamily/Ribonuclease H"/>
    <property type="match status" value="1"/>
</dbReference>
<sequence length="58" mass="6877">MLEQRVKRRNQHPRNLVDLHDQILNEWLKVDATYLQNLVDSLPNRIQAVIKSRSGVTR</sequence>
<name>A0A4Y2W504_ARAVE</name>
<gene>
    <name evidence="1" type="ORF">AVEN_8086_1</name>
</gene>
<keyword evidence="2" id="KW-1185">Reference proteome</keyword>
<reference evidence="1 2" key="1">
    <citation type="journal article" date="2019" name="Sci. Rep.">
        <title>Orb-weaving spider Araneus ventricosus genome elucidates the spidroin gene catalogue.</title>
        <authorList>
            <person name="Kono N."/>
            <person name="Nakamura H."/>
            <person name="Ohtoshi R."/>
            <person name="Moran D.A.P."/>
            <person name="Shinohara A."/>
            <person name="Yoshida Y."/>
            <person name="Fujiwara M."/>
            <person name="Mori M."/>
            <person name="Tomita M."/>
            <person name="Arakawa K."/>
        </authorList>
    </citation>
    <scope>NUCLEOTIDE SEQUENCE [LARGE SCALE GENOMIC DNA]</scope>
</reference>
<protein>
    <submittedName>
        <fullName evidence="1">Uncharacterized protein</fullName>
    </submittedName>
</protein>
<dbReference type="OrthoDB" id="9996331at2759"/>
<dbReference type="GO" id="GO:0003676">
    <property type="term" value="F:nucleic acid binding"/>
    <property type="evidence" value="ECO:0007669"/>
    <property type="project" value="InterPro"/>
</dbReference>
<dbReference type="EMBL" id="BGPR01054938">
    <property type="protein sequence ID" value="GBO31614.1"/>
    <property type="molecule type" value="Genomic_DNA"/>
</dbReference>
<evidence type="ECO:0000313" key="2">
    <source>
        <dbReference type="Proteomes" id="UP000499080"/>
    </source>
</evidence>
<dbReference type="Proteomes" id="UP000499080">
    <property type="component" value="Unassembled WGS sequence"/>
</dbReference>
<evidence type="ECO:0000313" key="1">
    <source>
        <dbReference type="EMBL" id="GBO31614.1"/>
    </source>
</evidence>
<feature type="non-terminal residue" evidence="1">
    <location>
        <position position="58"/>
    </location>
</feature>
<proteinExistence type="predicted"/>
<comment type="caution">
    <text evidence="1">The sequence shown here is derived from an EMBL/GenBank/DDBJ whole genome shotgun (WGS) entry which is preliminary data.</text>
</comment>
<dbReference type="AlphaFoldDB" id="A0A4Y2W504"/>
<organism evidence="1 2">
    <name type="scientific">Araneus ventricosus</name>
    <name type="common">Orbweaver spider</name>
    <name type="synonym">Epeira ventricosa</name>
    <dbReference type="NCBI Taxonomy" id="182803"/>
    <lineage>
        <taxon>Eukaryota</taxon>
        <taxon>Metazoa</taxon>
        <taxon>Ecdysozoa</taxon>
        <taxon>Arthropoda</taxon>
        <taxon>Chelicerata</taxon>
        <taxon>Arachnida</taxon>
        <taxon>Araneae</taxon>
        <taxon>Araneomorphae</taxon>
        <taxon>Entelegynae</taxon>
        <taxon>Araneoidea</taxon>
        <taxon>Araneidae</taxon>
        <taxon>Araneus</taxon>
    </lineage>
</organism>